<feature type="domain" description="Signal transduction histidine kinase internal region" evidence="4">
    <location>
        <begin position="830"/>
        <end position="904"/>
    </location>
</feature>
<dbReference type="InterPro" id="IPR003594">
    <property type="entry name" value="HATPase_dom"/>
</dbReference>
<dbReference type="InterPro" id="IPR013783">
    <property type="entry name" value="Ig-like_fold"/>
</dbReference>
<dbReference type="GO" id="GO:0016020">
    <property type="term" value="C:membrane"/>
    <property type="evidence" value="ECO:0007669"/>
    <property type="project" value="InterPro"/>
</dbReference>
<keyword evidence="6" id="KW-1185">Reference proteome</keyword>
<keyword evidence="5" id="KW-0418">Kinase</keyword>
<feature type="coiled-coil region" evidence="1">
    <location>
        <begin position="812"/>
        <end position="839"/>
    </location>
</feature>
<evidence type="ECO:0000259" key="3">
    <source>
        <dbReference type="Pfam" id="PF02518"/>
    </source>
</evidence>
<reference evidence="5 6" key="1">
    <citation type="journal article" date="2013" name="Int. J. Syst. Evol. Microbiol.">
        <title>Kordia antarctica sp. nov., isolated from Antarctic seawater.</title>
        <authorList>
            <person name="Baek K."/>
            <person name="Choi A."/>
            <person name="Kang I."/>
            <person name="Lee K."/>
            <person name="Cho J.C."/>
        </authorList>
    </citation>
    <scope>NUCLEOTIDE SEQUENCE [LARGE SCALE GENOMIC DNA]</scope>
    <source>
        <strain evidence="5 6">IMCC3317</strain>
    </source>
</reference>
<protein>
    <submittedName>
        <fullName evidence="5">Sensor histidine kinase YehU</fullName>
        <ecNumber evidence="5">2.7.13.3</ecNumber>
    </submittedName>
</protein>
<dbReference type="Gene3D" id="2.60.40.10">
    <property type="entry name" value="Immunoglobulins"/>
    <property type="match status" value="1"/>
</dbReference>
<dbReference type="Gene3D" id="2.130.10.10">
    <property type="entry name" value="YVTN repeat-like/Quinoprotein amine dehydrogenase"/>
    <property type="match status" value="3"/>
</dbReference>
<dbReference type="AlphaFoldDB" id="A0A7L4ZIZ5"/>
<keyword evidence="2" id="KW-0812">Transmembrane</keyword>
<feature type="transmembrane region" description="Helical" evidence="2">
    <location>
        <begin position="789"/>
        <end position="806"/>
    </location>
</feature>
<dbReference type="InterPro" id="IPR015943">
    <property type="entry name" value="WD40/YVTN_repeat-like_dom_sf"/>
</dbReference>
<dbReference type="InterPro" id="IPR050640">
    <property type="entry name" value="Bact_2-comp_sensor_kinase"/>
</dbReference>
<dbReference type="SUPFAM" id="SSF55874">
    <property type="entry name" value="ATPase domain of HSP90 chaperone/DNA topoisomerase II/histidine kinase"/>
    <property type="match status" value="1"/>
</dbReference>
<keyword evidence="2" id="KW-0472">Membrane</keyword>
<dbReference type="GO" id="GO:0000155">
    <property type="term" value="F:phosphorelay sensor kinase activity"/>
    <property type="evidence" value="ECO:0007669"/>
    <property type="project" value="InterPro"/>
</dbReference>
<gene>
    <name evidence="5" type="primary">yehU_4</name>
    <name evidence="5" type="ORF">IMCC3317_18200</name>
</gene>
<evidence type="ECO:0000256" key="1">
    <source>
        <dbReference type="SAM" id="Coils"/>
    </source>
</evidence>
<keyword evidence="2" id="KW-1133">Transmembrane helix</keyword>
<dbReference type="PANTHER" id="PTHR34220">
    <property type="entry name" value="SENSOR HISTIDINE KINASE YPDA"/>
    <property type="match status" value="1"/>
</dbReference>
<dbReference type="Pfam" id="PF06580">
    <property type="entry name" value="His_kinase"/>
    <property type="match status" value="1"/>
</dbReference>
<accession>A0A7L4ZIZ5</accession>
<keyword evidence="5" id="KW-0808">Transferase</keyword>
<evidence type="ECO:0000256" key="2">
    <source>
        <dbReference type="SAM" id="Phobius"/>
    </source>
</evidence>
<dbReference type="SUPFAM" id="SSF63829">
    <property type="entry name" value="Calcium-dependent phosphotriesterase"/>
    <property type="match status" value="2"/>
</dbReference>
<dbReference type="InterPro" id="IPR036890">
    <property type="entry name" value="HATPase_C_sf"/>
</dbReference>
<dbReference type="Pfam" id="PF07494">
    <property type="entry name" value="Reg_prop"/>
    <property type="match status" value="2"/>
</dbReference>
<name>A0A7L4ZIZ5_9FLAO</name>
<dbReference type="PANTHER" id="PTHR34220:SF7">
    <property type="entry name" value="SENSOR HISTIDINE KINASE YPDA"/>
    <property type="match status" value="1"/>
</dbReference>
<feature type="domain" description="Histidine kinase/HSP90-like ATPase" evidence="3">
    <location>
        <begin position="929"/>
        <end position="1030"/>
    </location>
</feature>
<evidence type="ECO:0000259" key="4">
    <source>
        <dbReference type="Pfam" id="PF06580"/>
    </source>
</evidence>
<proteinExistence type="predicted"/>
<organism evidence="5 6">
    <name type="scientific">Kordia antarctica</name>
    <dbReference type="NCBI Taxonomy" id="1218801"/>
    <lineage>
        <taxon>Bacteria</taxon>
        <taxon>Pseudomonadati</taxon>
        <taxon>Bacteroidota</taxon>
        <taxon>Flavobacteriia</taxon>
        <taxon>Flavobacteriales</taxon>
        <taxon>Flavobacteriaceae</taxon>
        <taxon>Kordia</taxon>
    </lineage>
</organism>
<keyword evidence="1" id="KW-0175">Coiled coil</keyword>
<evidence type="ECO:0000313" key="6">
    <source>
        <dbReference type="Proteomes" id="UP000464657"/>
    </source>
</evidence>
<dbReference type="KEGG" id="kan:IMCC3317_18200"/>
<dbReference type="Proteomes" id="UP000464657">
    <property type="component" value="Chromosome"/>
</dbReference>
<dbReference type="EC" id="2.7.13.3" evidence="5"/>
<dbReference type="InterPro" id="IPR010559">
    <property type="entry name" value="Sig_transdc_His_kin_internal"/>
</dbReference>
<dbReference type="Pfam" id="PF02518">
    <property type="entry name" value="HATPase_c"/>
    <property type="match status" value="1"/>
</dbReference>
<dbReference type="EMBL" id="CP019288">
    <property type="protein sequence ID" value="QHI36457.1"/>
    <property type="molecule type" value="Genomic_DNA"/>
</dbReference>
<dbReference type="Gene3D" id="3.30.565.10">
    <property type="entry name" value="Histidine kinase-like ATPase, C-terminal domain"/>
    <property type="match status" value="1"/>
</dbReference>
<sequence length="1033" mass="118744">MIFEKNCIENSIFLFFQNSIKYMKLNCQTYLLLAFLVFGTWFSNAQNNQLRAYTLKDGLPQSQVNAIVQDDLGYLWIGTQGGGIARFDGISFKIWNEKNGLGSNYIQTLQFQKDALFIGTRQGLSVRTKNTFNNYTTPRVYHIETTTNATYLATRKGIYTYTSVDGTKPLDCNAIINNTQINDILFDGTSFWIASQRGLWKTNLLENTGTFIKILDGDFKSLVKYKEKVVAASFTDGVYLFEGGKENFQIISEVKQINTINLIHSEELWINTTNAGIKRINLTDNLAEKSITKQNGLSVDNIREVYKDRQNNIWIGSSGGGLFKSEKNNFRHYTKNNGLTANRIYAVHHLENTLWLSTSKSGLMTIDSTGIHQEKATSDYLNVKVRTLTNDKEGRIWAGTENKGIYIYQKKIRDTIVYDSTLVDEITYEKRQIEDIYTATITTENGLPSNWIRAIKIYGSQIWVATYAEGIFRFQYDHESKKIYNLKTFDSEQGIKDLAIRDLARDETGRVWYSTSKGHLGYIKDNKVTHLEPKDVIGSEVTIGTIRFHNYDMYLGTFGKGIWYSTLSKDLEFKQLQGEKDLYSDNIYQLIFDDNGMLWAGSERGVDQISLDKKNEIIDVTHYGENDGFLGIETCHNATTKDSEGNLWFGTIYGLTKYAPSTSEQQLSKPKLHFENIEVAYKSLDSIDLRDWTNSKKRLQLSADKNNMAFQFRSVDLDNPEAIVYRYKFDEDNWSPWTKENKITFGGLDYGDHTFLAQSRNKDWLESDPIDFKFHIIQPFYKKTWVRNVFWTILGLIAIAIVFLYIKRVKSKNRAIRERLQLENHLLSLEQKALRLQMNPHFIFNVLNGIKGMSRNDITKMDTTINTFAVLLRETLTNSRKDTITLAQEIKTLKNYVEVERLMASKDFAYEIELDSELDPEEVLIPPMLIQPFVENAIRHGIMPLQRPGELKVHFATDNHFLYATITDNGIGIHQSQENKPKTDHQSMALQVTKERIESLAGRNTLKIEEISKKDATLAGTKISFKIPLETEF</sequence>
<dbReference type="InterPro" id="IPR011110">
    <property type="entry name" value="Reg_prop"/>
</dbReference>
<evidence type="ECO:0000313" key="5">
    <source>
        <dbReference type="EMBL" id="QHI36457.1"/>
    </source>
</evidence>